<dbReference type="SUPFAM" id="SSF50494">
    <property type="entry name" value="Trypsin-like serine proteases"/>
    <property type="match status" value="1"/>
</dbReference>
<dbReference type="Gene3D" id="2.40.10.10">
    <property type="entry name" value="Trypsin-like serine proteases"/>
    <property type="match status" value="1"/>
</dbReference>
<keyword evidence="1" id="KW-1015">Disulfide bond</keyword>
<dbReference type="PANTHER" id="PTHR24250">
    <property type="entry name" value="CHYMOTRYPSIN-RELATED"/>
    <property type="match status" value="1"/>
</dbReference>
<gene>
    <name evidence="4" type="primary">LOC106816505</name>
</gene>
<dbReference type="Pfam" id="PF00089">
    <property type="entry name" value="Trypsin"/>
    <property type="match status" value="1"/>
</dbReference>
<evidence type="ECO:0000259" key="2">
    <source>
        <dbReference type="Pfam" id="PF00089"/>
    </source>
</evidence>
<dbReference type="GeneID" id="106816505"/>
<name>A0ABM1EWP6_PRICU</name>
<feature type="domain" description="Peptidase S1" evidence="2">
    <location>
        <begin position="7"/>
        <end position="105"/>
    </location>
</feature>
<sequence length="148" mass="16772">MGTVNRNSGGITRFANRIRRHEKYISSDHCYDVAVIELNEPVRFTNNVQPIALASNDSEKNVDWPSTASGFGDTNYNSWGLTVQRRDPFHYSTLTHYTCLHCTKNLKLYSRGCDGIKDTIGSSRWRRGGYYGRIAGNPVRQHSEAEVV</sequence>
<keyword evidence="3" id="KW-1185">Reference proteome</keyword>
<accession>A0ABM1EWP6</accession>
<proteinExistence type="predicted"/>
<dbReference type="InterPro" id="IPR043504">
    <property type="entry name" value="Peptidase_S1_PA_chymotrypsin"/>
</dbReference>
<protein>
    <submittedName>
        <fullName evidence="4">Trypsin-1-like</fullName>
    </submittedName>
</protein>
<evidence type="ECO:0000313" key="4">
    <source>
        <dbReference type="RefSeq" id="XP_014676617.1"/>
    </source>
</evidence>
<organism evidence="3 4">
    <name type="scientific">Priapulus caudatus</name>
    <name type="common">Priapulid worm</name>
    <dbReference type="NCBI Taxonomy" id="37621"/>
    <lineage>
        <taxon>Eukaryota</taxon>
        <taxon>Metazoa</taxon>
        <taxon>Ecdysozoa</taxon>
        <taxon>Scalidophora</taxon>
        <taxon>Priapulida</taxon>
        <taxon>Priapulimorpha</taxon>
        <taxon>Priapulimorphida</taxon>
        <taxon>Priapulidae</taxon>
        <taxon>Priapulus</taxon>
    </lineage>
</organism>
<reference evidence="4" key="1">
    <citation type="submission" date="2025-08" db="UniProtKB">
        <authorList>
            <consortium name="RefSeq"/>
        </authorList>
    </citation>
    <scope>IDENTIFICATION</scope>
</reference>
<evidence type="ECO:0000313" key="3">
    <source>
        <dbReference type="Proteomes" id="UP000695022"/>
    </source>
</evidence>
<dbReference type="Proteomes" id="UP000695022">
    <property type="component" value="Unplaced"/>
</dbReference>
<evidence type="ECO:0000256" key="1">
    <source>
        <dbReference type="ARBA" id="ARBA00023157"/>
    </source>
</evidence>
<dbReference type="InterPro" id="IPR001254">
    <property type="entry name" value="Trypsin_dom"/>
</dbReference>
<dbReference type="InterPro" id="IPR009003">
    <property type="entry name" value="Peptidase_S1_PA"/>
</dbReference>
<dbReference type="RefSeq" id="XP_014676617.1">
    <property type="nucleotide sequence ID" value="XM_014821131.1"/>
</dbReference>